<name>A0A1E1MBW2_RHYSE</name>
<evidence type="ECO:0000256" key="4">
    <source>
        <dbReference type="ARBA" id="ARBA00022840"/>
    </source>
</evidence>
<proteinExistence type="inferred from homology"/>
<comment type="subcellular location">
    <subcellularLocation>
        <location evidence="1">Membrane</location>
        <topology evidence="1">Multi-pass membrane protein</topology>
    </subcellularLocation>
</comment>
<protein>
    <recommendedName>
        <fullName evidence="7">ABC transporter domain-containing protein</fullName>
    </recommendedName>
</protein>
<reference evidence="9" key="1">
    <citation type="submission" date="2016-03" db="EMBL/GenBank/DDBJ databases">
        <authorList>
            <person name="Guldener U."/>
        </authorList>
    </citation>
    <scope>NUCLEOTIDE SEQUENCE [LARGE SCALE GENOMIC DNA]</scope>
</reference>
<dbReference type="GO" id="GO:0016887">
    <property type="term" value="F:ATP hydrolysis activity"/>
    <property type="evidence" value="ECO:0007669"/>
    <property type="project" value="InterPro"/>
</dbReference>
<evidence type="ECO:0000313" key="8">
    <source>
        <dbReference type="EMBL" id="CZT46538.1"/>
    </source>
</evidence>
<feature type="transmembrane region" description="Helical" evidence="6">
    <location>
        <begin position="72"/>
        <end position="96"/>
    </location>
</feature>
<keyword evidence="9" id="KW-1185">Reference proteome</keyword>
<dbReference type="PANTHER" id="PTHR24223:SF456">
    <property type="entry name" value="MULTIDRUG RESISTANCE-ASSOCIATED PROTEIN LETHAL(2)03659"/>
    <property type="match status" value="1"/>
</dbReference>
<organism evidence="8 9">
    <name type="scientific">Rhynchosporium secalis</name>
    <name type="common">Barley scald fungus</name>
    <dbReference type="NCBI Taxonomy" id="38038"/>
    <lineage>
        <taxon>Eukaryota</taxon>
        <taxon>Fungi</taxon>
        <taxon>Dikarya</taxon>
        <taxon>Ascomycota</taxon>
        <taxon>Pezizomycotina</taxon>
        <taxon>Leotiomycetes</taxon>
        <taxon>Helotiales</taxon>
        <taxon>Ploettnerulaceae</taxon>
        <taxon>Rhynchosporium</taxon>
    </lineage>
</organism>
<feature type="region of interest" description="Disordered" evidence="5">
    <location>
        <begin position="1"/>
        <end position="31"/>
    </location>
</feature>
<dbReference type="EMBL" id="FJVC01000252">
    <property type="protein sequence ID" value="CZT46538.1"/>
    <property type="molecule type" value="Genomic_DNA"/>
</dbReference>
<evidence type="ECO:0000313" key="9">
    <source>
        <dbReference type="Proteomes" id="UP000177625"/>
    </source>
</evidence>
<dbReference type="InterPro" id="IPR027417">
    <property type="entry name" value="P-loop_NTPase"/>
</dbReference>
<dbReference type="AlphaFoldDB" id="A0A1E1MBW2"/>
<comment type="similarity">
    <text evidence="2">Belongs to the ABC transporter superfamily. ABCC family. Conjugate transporter (TC 3.A.1.208) subfamily.</text>
</comment>
<dbReference type="Gene3D" id="3.40.50.300">
    <property type="entry name" value="P-loop containing nucleotide triphosphate hydrolases"/>
    <property type="match status" value="1"/>
</dbReference>
<dbReference type="PANTHER" id="PTHR24223">
    <property type="entry name" value="ATP-BINDING CASSETTE SUB-FAMILY C"/>
    <property type="match status" value="1"/>
</dbReference>
<dbReference type="Proteomes" id="UP000177625">
    <property type="component" value="Unassembled WGS sequence"/>
</dbReference>
<dbReference type="InterPro" id="IPR050173">
    <property type="entry name" value="ABC_transporter_C-like"/>
</dbReference>
<keyword evidence="3" id="KW-0547">Nucleotide-binding</keyword>
<dbReference type="GO" id="GO:0042626">
    <property type="term" value="F:ATPase-coupled transmembrane transporter activity"/>
    <property type="evidence" value="ECO:0007669"/>
    <property type="project" value="TreeGrafter"/>
</dbReference>
<dbReference type="GO" id="GO:0016020">
    <property type="term" value="C:membrane"/>
    <property type="evidence" value="ECO:0007669"/>
    <property type="project" value="UniProtKB-SubCell"/>
</dbReference>
<evidence type="ECO:0000256" key="2">
    <source>
        <dbReference type="ARBA" id="ARBA00009726"/>
    </source>
</evidence>
<feature type="domain" description="ABC transporter" evidence="7">
    <location>
        <begin position="85"/>
        <end position="326"/>
    </location>
</feature>
<evidence type="ECO:0000259" key="7">
    <source>
        <dbReference type="PROSITE" id="PS50893"/>
    </source>
</evidence>
<evidence type="ECO:0000256" key="6">
    <source>
        <dbReference type="SAM" id="Phobius"/>
    </source>
</evidence>
<feature type="compositionally biased region" description="Basic and acidic residues" evidence="5">
    <location>
        <begin position="1"/>
        <end position="16"/>
    </location>
</feature>
<keyword evidence="6" id="KW-0472">Membrane</keyword>
<keyword evidence="6" id="KW-0812">Transmembrane</keyword>
<evidence type="ECO:0000256" key="1">
    <source>
        <dbReference type="ARBA" id="ARBA00004141"/>
    </source>
</evidence>
<dbReference type="PROSITE" id="PS50893">
    <property type="entry name" value="ABC_TRANSPORTER_2"/>
    <property type="match status" value="1"/>
</dbReference>
<dbReference type="SUPFAM" id="SSF52540">
    <property type="entry name" value="P-loop containing nucleoside triphosphate hydrolases"/>
    <property type="match status" value="1"/>
</dbReference>
<evidence type="ECO:0000256" key="3">
    <source>
        <dbReference type="ARBA" id="ARBA00022741"/>
    </source>
</evidence>
<gene>
    <name evidence="8" type="ORF">RSE6_06977</name>
</gene>
<keyword evidence="4" id="KW-0067">ATP-binding</keyword>
<sequence>MKVEDSSKPFNERFSKDEDETADDTKSSDDGQWADQQHILNTFTVACSQVAFFGWSNTQYVNLAGQAIVTTAFLWLLISWQSLCAGLLGIVCLFPINRALASKYGKKQKALMEILRYQDDSNNRSPQRYQTDQVLSNRDSVSASIPKLQLLIGSFRPQYLSSPRLPWIEIATIKDNILFGLPFVSIRYEKVIDACALTQDLDIFEDGDQTEVGAQGISLSGGQKWRLTLARASYSRAGIIIMDDVFSALDAHVGEHVYRHAVMGELALGRTRILATHHISLCLPRAKYAVRFSARGVLEHAGSIEKLRQNGELDEILEGNNTTKFADIAEDEVLRLVKANGSTAMSSQDAAVAAKAPPRKLHA</sequence>
<accession>A0A1E1MBW2</accession>
<dbReference type="InterPro" id="IPR003439">
    <property type="entry name" value="ABC_transporter-like_ATP-bd"/>
</dbReference>
<dbReference type="GO" id="GO:0005524">
    <property type="term" value="F:ATP binding"/>
    <property type="evidence" value="ECO:0007669"/>
    <property type="project" value="UniProtKB-KW"/>
</dbReference>
<evidence type="ECO:0000256" key="5">
    <source>
        <dbReference type="SAM" id="MobiDB-lite"/>
    </source>
</evidence>
<keyword evidence="6" id="KW-1133">Transmembrane helix</keyword>